<gene>
    <name evidence="2" type="ORF">BN52_02440</name>
    <name evidence="3" type="ORF">FC38_GL000275</name>
</gene>
<dbReference type="RefSeq" id="WP_008473238.1">
    <property type="nucleotide sequence ID" value="NZ_AYZO01000011.1"/>
</dbReference>
<evidence type="ECO:0000313" key="2">
    <source>
        <dbReference type="EMBL" id="CCI87110.1"/>
    </source>
</evidence>
<dbReference type="Proteomes" id="UP000051521">
    <property type="component" value="Unassembled WGS sequence"/>
</dbReference>
<dbReference type="AlphaFoldDB" id="I7K0W6"/>
<dbReference type="EMBL" id="AYZO01000011">
    <property type="protein sequence ID" value="KRN12802.1"/>
    <property type="molecule type" value="Genomic_DNA"/>
</dbReference>
<name>I7K0W6_9LACO</name>
<dbReference type="CDD" id="cd19958">
    <property type="entry name" value="pyocin_knob"/>
    <property type="match status" value="1"/>
</dbReference>
<dbReference type="PATRIC" id="fig|1423751.3.peg.291"/>
<keyword evidence="5" id="KW-1185">Reference proteome</keyword>
<comment type="caution">
    <text evidence="2">The sequence shown here is derived from an EMBL/GenBank/DDBJ whole genome shotgun (WGS) entry which is preliminary data.</text>
</comment>
<feature type="domain" description="Phage tail fibre protein N-terminal" evidence="1">
    <location>
        <begin position="1"/>
        <end position="156"/>
    </location>
</feature>
<reference evidence="3 5" key="2">
    <citation type="journal article" date="2015" name="Genome Announc.">
        <title>Expanding the biotechnology potential of lactobacilli through comparative genomics of 213 strains and associated genera.</title>
        <authorList>
            <person name="Sun Z."/>
            <person name="Harris H.M."/>
            <person name="McCann A."/>
            <person name="Guo C."/>
            <person name="Argimon S."/>
            <person name="Zhang W."/>
            <person name="Yang X."/>
            <person name="Jeffery I.B."/>
            <person name="Cooney J.C."/>
            <person name="Kagawa T.F."/>
            <person name="Liu W."/>
            <person name="Song Y."/>
            <person name="Salvetti E."/>
            <person name="Wrobel A."/>
            <person name="Rasinkangas P."/>
            <person name="Parkhill J."/>
            <person name="Rea M.C."/>
            <person name="O'Sullivan O."/>
            <person name="Ritari J."/>
            <person name="Douillard F.P."/>
            <person name="Paul Ross R."/>
            <person name="Yang R."/>
            <person name="Briner A.E."/>
            <person name="Felis G.E."/>
            <person name="de Vos W.M."/>
            <person name="Barrangou R."/>
            <person name="Klaenhammer T.R."/>
            <person name="Caufield P.W."/>
            <person name="Cui Y."/>
            <person name="Zhang H."/>
            <person name="O'Toole P.W."/>
        </authorList>
    </citation>
    <scope>NUCLEOTIDE SEQUENCE [LARGE SCALE GENOMIC DNA]</scope>
    <source>
        <strain evidence="3 5">DSM 23908</strain>
    </source>
</reference>
<evidence type="ECO:0000313" key="4">
    <source>
        <dbReference type="Proteomes" id="UP000009326"/>
    </source>
</evidence>
<dbReference type="Proteomes" id="UP000009326">
    <property type="component" value="Unassembled WGS sequence"/>
</dbReference>
<protein>
    <recommendedName>
        <fullName evidence="1">Phage tail fibre protein N-terminal domain-containing protein</fullName>
    </recommendedName>
</protein>
<dbReference type="Pfam" id="PF12571">
    <property type="entry name" value="Phage_tail_fib"/>
    <property type="match status" value="1"/>
</dbReference>
<dbReference type="EMBL" id="CAKC01000048">
    <property type="protein sequence ID" value="CCI87110.1"/>
    <property type="molecule type" value="Genomic_DNA"/>
</dbReference>
<dbReference type="InterPro" id="IPR022225">
    <property type="entry name" value="Phage_tail_fibre_N"/>
</dbReference>
<proteinExistence type="predicted"/>
<dbReference type="STRING" id="1423751.FC38_GL000275"/>
<sequence length="482" mass="53376">MSQYNKTVLTRAGLELAKKANAGQAKFGITRAVTSADDWSGKTTQDLEEVTAIPNIMQQGTIMDAEEVESNNSVIGVSLRFTNKDLSTGYQIRVIGLYVKEEGQDKDFLYAVTTAVTPEYMPGFGDKVLYRFNMQMYLVIGKAQAVNVVIDEGTAVTHGQFDKYKGELNQDLEKIKDAHKEDMSHVVKSASINGGAEIIPNESGKLELFFPDPDLSKYVSLEQLKELLKNKADTTAVPDKTDTENGIKEAKAMAKAADDKAQDALNRKADKTDVYSKSNIDDIHSKTYFRKQGMDQNGNAVEIRANAVKQSNGGYAIDIYDTDKTAAKLQEVLPQVAKLNTAKDGVQKEAPDFNTLTDSGNYYVTNTSDATNAPSSSWGNLVVWHGTGARIEQVYFPDSRDAPFFRMNSGGNWLAWKQLITKDDVESRFGVTNGKVANHENRITKLEQNEFTIRHYTKAQEAEGMAWVNEDPTHRLVMVTDG</sequence>
<organism evidence="2 4">
    <name type="scientific">Lactobacillus gigeriorum DSM 23908 = CRBIP 24.85</name>
    <dbReference type="NCBI Taxonomy" id="1423751"/>
    <lineage>
        <taxon>Bacteria</taxon>
        <taxon>Bacillati</taxon>
        <taxon>Bacillota</taxon>
        <taxon>Bacilli</taxon>
        <taxon>Lactobacillales</taxon>
        <taxon>Lactobacillaceae</taxon>
        <taxon>Lactobacillus</taxon>
    </lineage>
</organism>
<dbReference type="OrthoDB" id="2300096at2"/>
<accession>I7K0W6</accession>
<evidence type="ECO:0000259" key="1">
    <source>
        <dbReference type="Pfam" id="PF12571"/>
    </source>
</evidence>
<evidence type="ECO:0000313" key="3">
    <source>
        <dbReference type="EMBL" id="KRN12802.1"/>
    </source>
</evidence>
<evidence type="ECO:0000313" key="5">
    <source>
        <dbReference type="Proteomes" id="UP000051521"/>
    </source>
</evidence>
<reference evidence="2 4" key="1">
    <citation type="submission" date="2012-06" db="EMBL/GenBank/DDBJ databases">
        <title>Draft genome sequence of Lactobacillus gigeriorum CRBIP 24.85T, isolated from chicken crop.</title>
        <authorList>
            <person name="Cousin S."/>
            <person name="Ma L."/>
            <person name="Creno S."/>
            <person name="Clermont D."/>
            <person name="Loux V."/>
            <person name="Bizet C."/>
            <person name="Bouchier C."/>
        </authorList>
    </citation>
    <scope>NUCLEOTIDE SEQUENCE [LARGE SCALE GENOMIC DNA]</scope>
    <source>
        <strain evidence="4">CRBIP 24.85T</strain>
        <strain evidence="2">Type strain: CRBIP 24.85</strain>
    </source>
</reference>